<evidence type="ECO:0000313" key="2">
    <source>
        <dbReference type="Proteomes" id="UP000269396"/>
    </source>
</evidence>
<dbReference type="AlphaFoldDB" id="A0A183NHM1"/>
<accession>A0A183NHM1</accession>
<proteinExistence type="predicted"/>
<dbReference type="InterPro" id="IPR036397">
    <property type="entry name" value="RNaseH_sf"/>
</dbReference>
<dbReference type="PANTHER" id="PTHR38681">
    <property type="entry name" value="RETROVIRUS-RELATED POL POLYPROTEIN FROM TRANSPOSON 412-LIKE PROTEIN-RELATED"/>
    <property type="match status" value="1"/>
</dbReference>
<sequence>MIVYHPQANWLVELFHRQPNQLKLLQAPQSAANISQWIDALPLVLLGIRNAVKDDIGYTAARLVHVMKVRLPGEFLDPSSSSLNLDLTSYMNRLTNAMRSVKPVST</sequence>
<dbReference type="Proteomes" id="UP000269396">
    <property type="component" value="Unassembled WGS sequence"/>
</dbReference>
<organism evidence="1 2">
    <name type="scientific">Schistosoma mattheei</name>
    <dbReference type="NCBI Taxonomy" id="31246"/>
    <lineage>
        <taxon>Eukaryota</taxon>
        <taxon>Metazoa</taxon>
        <taxon>Spiralia</taxon>
        <taxon>Lophotrochozoa</taxon>
        <taxon>Platyhelminthes</taxon>
        <taxon>Trematoda</taxon>
        <taxon>Digenea</taxon>
        <taxon>Strigeidida</taxon>
        <taxon>Schistosomatoidea</taxon>
        <taxon>Schistosomatidae</taxon>
        <taxon>Schistosoma</taxon>
    </lineage>
</organism>
<keyword evidence="2" id="KW-1185">Reference proteome</keyword>
<dbReference type="EMBL" id="UZAL01001846">
    <property type="protein sequence ID" value="VDO79768.1"/>
    <property type="molecule type" value="Genomic_DNA"/>
</dbReference>
<name>A0A183NHM1_9TREM</name>
<dbReference type="PANTHER" id="PTHR38681:SF1">
    <property type="entry name" value="RETROVIRUS-RELATED POL POLYPROTEIN FROM TRANSPOSON 412-LIKE PROTEIN"/>
    <property type="match status" value="1"/>
</dbReference>
<evidence type="ECO:0000313" key="1">
    <source>
        <dbReference type="EMBL" id="VDO79768.1"/>
    </source>
</evidence>
<dbReference type="GO" id="GO:0003676">
    <property type="term" value="F:nucleic acid binding"/>
    <property type="evidence" value="ECO:0007669"/>
    <property type="project" value="InterPro"/>
</dbReference>
<gene>
    <name evidence="1" type="ORF">SMTD_LOCUS1607</name>
</gene>
<dbReference type="STRING" id="31246.A0A183NHM1"/>
<dbReference type="Gene3D" id="3.30.420.10">
    <property type="entry name" value="Ribonuclease H-like superfamily/Ribonuclease H"/>
    <property type="match status" value="1"/>
</dbReference>
<protein>
    <submittedName>
        <fullName evidence="1">Uncharacterized protein</fullName>
    </submittedName>
</protein>
<reference evidence="1 2" key="1">
    <citation type="submission" date="2018-11" db="EMBL/GenBank/DDBJ databases">
        <authorList>
            <consortium name="Pathogen Informatics"/>
        </authorList>
    </citation>
    <scope>NUCLEOTIDE SEQUENCE [LARGE SCALE GENOMIC DNA]</scope>
    <source>
        <strain>Denwood</strain>
        <strain evidence="2">Zambia</strain>
    </source>
</reference>